<evidence type="ECO:0000313" key="10">
    <source>
        <dbReference type="Proteomes" id="UP000051574"/>
    </source>
</evidence>
<evidence type="ECO:0000256" key="6">
    <source>
        <dbReference type="ARBA" id="ARBA00023273"/>
    </source>
</evidence>
<dbReference type="InterPro" id="IPR039857">
    <property type="entry name" value="Ift122/121"/>
</dbReference>
<feature type="repeat" description="WD" evidence="7">
    <location>
        <begin position="55"/>
        <end position="87"/>
    </location>
</feature>
<dbReference type="PROSITE" id="PS50294">
    <property type="entry name" value="WD_REPEATS_REGION"/>
    <property type="match status" value="1"/>
</dbReference>
<comment type="subcellular location">
    <subcellularLocation>
        <location evidence="1">Cell projection</location>
        <location evidence="1">Cilium</location>
    </subcellularLocation>
</comment>
<evidence type="ECO:0000256" key="1">
    <source>
        <dbReference type="ARBA" id="ARBA00004138"/>
    </source>
</evidence>
<dbReference type="InterPro" id="IPR056153">
    <property type="entry name" value="Beta-prop_IFT122_1st"/>
</dbReference>
<dbReference type="PANTHER" id="PTHR12764:SF4">
    <property type="entry name" value="INTRAFLAGELLAR TRANSPORT PROTEIN 122 HOMOLOG"/>
    <property type="match status" value="1"/>
</dbReference>
<dbReference type="GO" id="GO:0003743">
    <property type="term" value="F:translation initiation factor activity"/>
    <property type="evidence" value="ECO:0007669"/>
    <property type="project" value="UniProtKB-KW"/>
</dbReference>
<dbReference type="InterPro" id="IPR001680">
    <property type="entry name" value="WD40_rpt"/>
</dbReference>
<dbReference type="Proteomes" id="UP000051574">
    <property type="component" value="Unassembled WGS sequence"/>
</dbReference>
<dbReference type="OrthoDB" id="10255582at2759"/>
<dbReference type="AlphaFoldDB" id="A0A0T6B9K1"/>
<dbReference type="PANTHER" id="PTHR12764">
    <property type="entry name" value="WD REPEAT DOMAIN-RELATED"/>
    <property type="match status" value="1"/>
</dbReference>
<keyword evidence="4" id="KW-0677">Repeat</keyword>
<proteinExistence type="predicted"/>
<feature type="non-terminal residue" evidence="9">
    <location>
        <position position="275"/>
    </location>
</feature>
<dbReference type="InterPro" id="IPR015943">
    <property type="entry name" value="WD40/YVTN_repeat-like_dom_sf"/>
</dbReference>
<evidence type="ECO:0000256" key="5">
    <source>
        <dbReference type="ARBA" id="ARBA00023069"/>
    </source>
</evidence>
<reference evidence="9 10" key="1">
    <citation type="submission" date="2015-09" db="EMBL/GenBank/DDBJ databases">
        <title>Draft genome of the scarab beetle Oryctes borbonicus.</title>
        <authorList>
            <person name="Meyer J.M."/>
            <person name="Markov G.V."/>
            <person name="Baskaran P."/>
            <person name="Herrmann M."/>
            <person name="Sommer R.J."/>
            <person name="Roedelsperger C."/>
        </authorList>
    </citation>
    <scope>NUCLEOTIDE SEQUENCE [LARGE SCALE GENOMIC DNA]</scope>
    <source>
        <strain evidence="9">OB123</strain>
        <tissue evidence="9">Whole animal</tissue>
    </source>
</reference>
<accession>A0A0T6B9K1</accession>
<dbReference type="Gene3D" id="2.130.10.10">
    <property type="entry name" value="YVTN repeat-like/Quinoprotein amine dehydrogenase"/>
    <property type="match status" value="1"/>
</dbReference>
<feature type="domain" description="IFT122 first beta-propeller" evidence="8">
    <location>
        <begin position="193"/>
        <end position="272"/>
    </location>
</feature>
<dbReference type="GO" id="GO:1905515">
    <property type="term" value="P:non-motile cilium assembly"/>
    <property type="evidence" value="ECO:0007669"/>
    <property type="project" value="TreeGrafter"/>
</dbReference>
<dbReference type="Pfam" id="PF23381">
    <property type="entry name" value="Beta-prop_IFT122_1st"/>
    <property type="match status" value="2"/>
</dbReference>
<name>A0A0T6B9K1_9SCAR</name>
<evidence type="ECO:0000313" key="9">
    <source>
        <dbReference type="EMBL" id="KRT84026.1"/>
    </source>
</evidence>
<dbReference type="GO" id="GO:0035721">
    <property type="term" value="P:intraciliary retrograde transport"/>
    <property type="evidence" value="ECO:0007669"/>
    <property type="project" value="TreeGrafter"/>
</dbReference>
<keyword evidence="9" id="KW-0396">Initiation factor</keyword>
<dbReference type="SUPFAM" id="SSF50978">
    <property type="entry name" value="WD40 repeat-like"/>
    <property type="match status" value="1"/>
</dbReference>
<comment type="caution">
    <text evidence="9">The sequence shown here is derived from an EMBL/GenBank/DDBJ whole genome shotgun (WGS) entry which is preliminary data.</text>
</comment>
<keyword evidence="6" id="KW-0966">Cell projection</keyword>
<evidence type="ECO:0000259" key="8">
    <source>
        <dbReference type="Pfam" id="PF23381"/>
    </source>
</evidence>
<sequence>MRSIPKWVDKIQDTDKQEQCIYDLCFNPDGSQLIVASGNRVLVYDASDGTLIQPLKGHKDTVYAVNYAKNGQKFASGSADKTVIIWSNKLEGLLKYSHSDAIQCLAYNPLTHQLASCALSDFAFWSVEQKAVQKHKVNSRINTCSWTNDGQYLALGLGNGSISIRNKLGEEKGRIDRPESSAIWALSWSTSKEDIDTLCVTDFNKTLAFYTLGGKLVGKERNIGFDALRTTYFPKGEYILVCGTNKATMLFTRDGIRLGMVGDQQDSWVWCTAVH</sequence>
<keyword evidence="9" id="KW-0648">Protein biosynthesis</keyword>
<evidence type="ECO:0000256" key="2">
    <source>
        <dbReference type="ARBA" id="ARBA00019442"/>
    </source>
</evidence>
<keyword evidence="3 7" id="KW-0853">WD repeat</keyword>
<organism evidence="9 10">
    <name type="scientific">Oryctes borbonicus</name>
    <dbReference type="NCBI Taxonomy" id="1629725"/>
    <lineage>
        <taxon>Eukaryota</taxon>
        <taxon>Metazoa</taxon>
        <taxon>Ecdysozoa</taxon>
        <taxon>Arthropoda</taxon>
        <taxon>Hexapoda</taxon>
        <taxon>Insecta</taxon>
        <taxon>Pterygota</taxon>
        <taxon>Neoptera</taxon>
        <taxon>Endopterygota</taxon>
        <taxon>Coleoptera</taxon>
        <taxon>Polyphaga</taxon>
        <taxon>Scarabaeiformia</taxon>
        <taxon>Scarabaeidae</taxon>
        <taxon>Dynastinae</taxon>
        <taxon>Oryctes</taxon>
    </lineage>
</organism>
<feature type="domain" description="IFT122 first beta-propeller" evidence="8">
    <location>
        <begin position="14"/>
        <end position="191"/>
    </location>
</feature>
<dbReference type="GO" id="GO:0061512">
    <property type="term" value="P:protein localization to cilium"/>
    <property type="evidence" value="ECO:0007669"/>
    <property type="project" value="TreeGrafter"/>
</dbReference>
<dbReference type="InterPro" id="IPR036322">
    <property type="entry name" value="WD40_repeat_dom_sf"/>
</dbReference>
<keyword evidence="5" id="KW-0969">Cilium</keyword>
<dbReference type="EMBL" id="LJIG01002914">
    <property type="protein sequence ID" value="KRT84026.1"/>
    <property type="molecule type" value="Genomic_DNA"/>
</dbReference>
<dbReference type="PROSITE" id="PS50082">
    <property type="entry name" value="WD_REPEATS_2"/>
    <property type="match status" value="1"/>
</dbReference>
<gene>
    <name evidence="9" type="ORF">AMK59_473</name>
</gene>
<evidence type="ECO:0000256" key="7">
    <source>
        <dbReference type="PROSITE-ProRule" id="PRU00221"/>
    </source>
</evidence>
<protein>
    <recommendedName>
        <fullName evidence="2">Intraflagellar transport protein 122 homolog</fullName>
    </recommendedName>
</protein>
<evidence type="ECO:0000256" key="3">
    <source>
        <dbReference type="ARBA" id="ARBA00022574"/>
    </source>
</evidence>
<dbReference type="GO" id="GO:0097730">
    <property type="term" value="C:non-motile cilium"/>
    <property type="evidence" value="ECO:0007669"/>
    <property type="project" value="TreeGrafter"/>
</dbReference>
<dbReference type="SMART" id="SM00320">
    <property type="entry name" value="WD40"/>
    <property type="match status" value="4"/>
</dbReference>
<dbReference type="GO" id="GO:0030991">
    <property type="term" value="C:intraciliary transport particle A"/>
    <property type="evidence" value="ECO:0007669"/>
    <property type="project" value="TreeGrafter"/>
</dbReference>
<evidence type="ECO:0000256" key="4">
    <source>
        <dbReference type="ARBA" id="ARBA00022737"/>
    </source>
</evidence>
<keyword evidence="10" id="KW-1185">Reference proteome</keyword>